<dbReference type="GO" id="GO:0016567">
    <property type="term" value="P:protein ubiquitination"/>
    <property type="evidence" value="ECO:0007669"/>
    <property type="project" value="InterPro"/>
</dbReference>
<feature type="compositionally biased region" description="Acidic residues" evidence="10">
    <location>
        <begin position="197"/>
        <end position="206"/>
    </location>
</feature>
<feature type="compositionally biased region" description="Basic and acidic residues" evidence="10">
    <location>
        <begin position="14"/>
        <end position="35"/>
    </location>
</feature>
<keyword evidence="5" id="KW-0597">Phosphoprotein</keyword>
<evidence type="ECO:0000256" key="8">
    <source>
        <dbReference type="ARBA" id="ARBA00023242"/>
    </source>
</evidence>
<keyword evidence="6" id="KW-0832">Ubl conjugation</keyword>
<sequence length="257" mass="28349">MTGLDGCTEPTGSQEDREGKTESTRWPRAGRRAEDTELCSAAAVAEPRTRGQKVRTVEGENSHHRGEKSCASSPRKDIRTTWKLFSNDPADPWILILQDKDRPSAGQRGKALQNKSSSRVWTYAQIRLTAPQIHLPLPPCAAPQPYSFSRETCHKLSNCEARRHGKPLPYPPNLDPESLKKLPTLAPKTLSAATAFNEDEDSEPEELPPGAKTRMKNTGRGGPNSAPRGKHGFPDSQKLRERNIKSCLGNVLAKTIK</sequence>
<dbReference type="EMBL" id="JACDTQ010004233">
    <property type="protein sequence ID" value="KAF5910272.1"/>
    <property type="molecule type" value="Genomic_DNA"/>
</dbReference>
<gene>
    <name evidence="11" type="ORF">HPG69_007393</name>
</gene>
<comment type="subunit">
    <text evidence="3">Interacts with UHRF2/NIRF.</text>
</comment>
<dbReference type="InterPro" id="IPR029169">
    <property type="entry name" value="PCNP"/>
</dbReference>
<evidence type="ECO:0000313" key="11">
    <source>
        <dbReference type="EMBL" id="KAF5910272.1"/>
    </source>
</evidence>
<name>A0A7J7E382_DICBM</name>
<keyword evidence="8" id="KW-0539">Nucleus</keyword>
<evidence type="ECO:0000256" key="10">
    <source>
        <dbReference type="SAM" id="MobiDB-lite"/>
    </source>
</evidence>
<dbReference type="Pfam" id="PF15473">
    <property type="entry name" value="PCNP"/>
    <property type="match status" value="1"/>
</dbReference>
<evidence type="ECO:0000256" key="5">
    <source>
        <dbReference type="ARBA" id="ARBA00022553"/>
    </source>
</evidence>
<comment type="caution">
    <text evidence="11">The sequence shown here is derived from an EMBL/GenBank/DDBJ whole genome shotgun (WGS) entry which is preliminary data.</text>
</comment>
<evidence type="ECO:0000256" key="3">
    <source>
        <dbReference type="ARBA" id="ARBA00011097"/>
    </source>
</evidence>
<dbReference type="GO" id="GO:0005634">
    <property type="term" value="C:nucleus"/>
    <property type="evidence" value="ECO:0007669"/>
    <property type="project" value="UniProtKB-SubCell"/>
</dbReference>
<dbReference type="PANTHER" id="PTHR16523:SF6">
    <property type="entry name" value="PEST PROTEOLYTIC SIGNAL-CONTAINING NUCLEAR PROTEIN"/>
    <property type="match status" value="1"/>
</dbReference>
<comment type="subcellular location">
    <subcellularLocation>
        <location evidence="2">Nucleus</location>
    </subcellularLocation>
</comment>
<keyword evidence="9" id="KW-0131">Cell cycle</keyword>
<evidence type="ECO:0000256" key="2">
    <source>
        <dbReference type="ARBA" id="ARBA00004123"/>
    </source>
</evidence>
<dbReference type="Proteomes" id="UP000551758">
    <property type="component" value="Unassembled WGS sequence"/>
</dbReference>
<proteinExistence type="predicted"/>
<comment type="function">
    <text evidence="1">May be involved in cell cycle regulation.</text>
</comment>
<protein>
    <recommendedName>
        <fullName evidence="4">PEST proteolytic signal-containing nuclear protein</fullName>
    </recommendedName>
</protein>
<feature type="region of interest" description="Disordered" evidence="10">
    <location>
        <begin position="162"/>
        <end position="257"/>
    </location>
</feature>
<evidence type="ECO:0000256" key="9">
    <source>
        <dbReference type="ARBA" id="ARBA00023306"/>
    </source>
</evidence>
<evidence type="ECO:0000256" key="6">
    <source>
        <dbReference type="ARBA" id="ARBA00022843"/>
    </source>
</evidence>
<feature type="compositionally biased region" description="Low complexity" evidence="10">
    <location>
        <begin position="181"/>
        <end position="190"/>
    </location>
</feature>
<feature type="region of interest" description="Disordered" evidence="10">
    <location>
        <begin position="1"/>
        <end position="75"/>
    </location>
</feature>
<keyword evidence="7" id="KW-0007">Acetylation</keyword>
<organism evidence="11 12">
    <name type="scientific">Diceros bicornis minor</name>
    <name type="common">South-central black rhinoceros</name>
    <dbReference type="NCBI Taxonomy" id="77932"/>
    <lineage>
        <taxon>Eukaryota</taxon>
        <taxon>Metazoa</taxon>
        <taxon>Chordata</taxon>
        <taxon>Craniata</taxon>
        <taxon>Vertebrata</taxon>
        <taxon>Euteleostomi</taxon>
        <taxon>Mammalia</taxon>
        <taxon>Eutheria</taxon>
        <taxon>Laurasiatheria</taxon>
        <taxon>Perissodactyla</taxon>
        <taxon>Rhinocerotidae</taxon>
        <taxon>Diceros</taxon>
    </lineage>
</organism>
<evidence type="ECO:0000256" key="4">
    <source>
        <dbReference type="ARBA" id="ARBA00022059"/>
    </source>
</evidence>
<evidence type="ECO:0000313" key="12">
    <source>
        <dbReference type="Proteomes" id="UP000551758"/>
    </source>
</evidence>
<evidence type="ECO:0000256" key="7">
    <source>
        <dbReference type="ARBA" id="ARBA00022990"/>
    </source>
</evidence>
<keyword evidence="12" id="KW-1185">Reference proteome</keyword>
<dbReference type="GO" id="GO:0043161">
    <property type="term" value="P:proteasome-mediated ubiquitin-dependent protein catabolic process"/>
    <property type="evidence" value="ECO:0007669"/>
    <property type="project" value="TreeGrafter"/>
</dbReference>
<feature type="compositionally biased region" description="Basic and acidic residues" evidence="10">
    <location>
        <begin position="55"/>
        <end position="75"/>
    </location>
</feature>
<evidence type="ECO:0000256" key="1">
    <source>
        <dbReference type="ARBA" id="ARBA00002646"/>
    </source>
</evidence>
<dbReference type="AlphaFoldDB" id="A0A7J7E382"/>
<dbReference type="PANTHER" id="PTHR16523">
    <property type="entry name" value="PEST PROTEOLYTIC SIGNAL-CONTAINING NUCLEAR PROTEIN"/>
    <property type="match status" value="1"/>
</dbReference>
<accession>A0A7J7E382</accession>
<reference evidence="11 12" key="1">
    <citation type="journal article" date="2020" name="Mol. Biol. Evol.">
        <title>Interspecific Gene Flow and the Evolution of Specialization in Black and White Rhinoceros.</title>
        <authorList>
            <person name="Moodley Y."/>
            <person name="Westbury M.V."/>
            <person name="Russo I.M."/>
            <person name="Gopalakrishnan S."/>
            <person name="Rakotoarivelo A."/>
            <person name="Olsen R.A."/>
            <person name="Prost S."/>
            <person name="Tunstall T."/>
            <person name="Ryder O.A."/>
            <person name="Dalen L."/>
            <person name="Bruford M.W."/>
        </authorList>
    </citation>
    <scope>NUCLEOTIDE SEQUENCE [LARGE SCALE GENOMIC DNA]</scope>
    <source>
        <strain evidence="11">SBR-YM</strain>
        <tissue evidence="11">Skin</tissue>
    </source>
</reference>